<comment type="subcellular location">
    <subcellularLocation>
        <location evidence="1">Membrane</location>
        <topology evidence="1">Single-pass membrane protein</topology>
    </subcellularLocation>
</comment>
<accession>A0A1P8K1E9</accession>
<organism evidence="6 7">
    <name type="scientific">Rhodoferax koreensis</name>
    <dbReference type="NCBI Taxonomy" id="1842727"/>
    <lineage>
        <taxon>Bacteria</taxon>
        <taxon>Pseudomonadati</taxon>
        <taxon>Pseudomonadota</taxon>
        <taxon>Betaproteobacteria</taxon>
        <taxon>Burkholderiales</taxon>
        <taxon>Comamonadaceae</taxon>
        <taxon>Rhodoferax</taxon>
    </lineage>
</organism>
<dbReference type="EMBL" id="CP019236">
    <property type="protein sequence ID" value="APW39834.1"/>
    <property type="molecule type" value="Genomic_DNA"/>
</dbReference>
<dbReference type="Proteomes" id="UP000186609">
    <property type="component" value="Chromosome"/>
</dbReference>
<dbReference type="OrthoDB" id="5288149at2"/>
<dbReference type="RefSeq" id="WP_076202608.1">
    <property type="nucleotide sequence ID" value="NZ_CP019236.1"/>
</dbReference>
<dbReference type="Pfam" id="PF04357">
    <property type="entry name" value="TamB"/>
    <property type="match status" value="1"/>
</dbReference>
<dbReference type="GO" id="GO:0005886">
    <property type="term" value="C:plasma membrane"/>
    <property type="evidence" value="ECO:0007669"/>
    <property type="project" value="InterPro"/>
</dbReference>
<evidence type="ECO:0000256" key="1">
    <source>
        <dbReference type="ARBA" id="ARBA00004167"/>
    </source>
</evidence>
<keyword evidence="2" id="KW-0812">Transmembrane</keyword>
<evidence type="ECO:0000256" key="3">
    <source>
        <dbReference type="ARBA" id="ARBA00022989"/>
    </source>
</evidence>
<keyword evidence="3" id="KW-1133">Transmembrane helix</keyword>
<dbReference type="InterPro" id="IPR007452">
    <property type="entry name" value="TamB_C"/>
</dbReference>
<evidence type="ECO:0000313" key="6">
    <source>
        <dbReference type="EMBL" id="APW39834.1"/>
    </source>
</evidence>
<dbReference type="GO" id="GO:0009306">
    <property type="term" value="P:protein secretion"/>
    <property type="evidence" value="ECO:0007669"/>
    <property type="project" value="InterPro"/>
</dbReference>
<keyword evidence="4" id="KW-0472">Membrane</keyword>
<protein>
    <recommendedName>
        <fullName evidence="5">Translocation and assembly module TamB C-terminal domain-containing protein</fullName>
    </recommendedName>
</protein>
<dbReference type="PANTHER" id="PTHR36985">
    <property type="entry name" value="TRANSLOCATION AND ASSEMBLY MODULE SUBUNIT TAMB"/>
    <property type="match status" value="1"/>
</dbReference>
<proteinExistence type="predicted"/>
<dbReference type="KEGG" id="rhy:RD110_23695"/>
<sequence>MKRLKLRHWLLGTLGLLSVLLLAGGAGLWWWTGSDTSLATVLRFAAQRQPIQAEGVSGSLRGGGKIARLQWQQDGLSVEATDLTLRWQALALFDRWLKLDEVHAATLRISDQRPPQPKATPAAPPEFLGLPVHVEVNDLRVDHLEWAGPPAFTADQLHASYQYDGARHQLKLLNLDVAEGHYQGEAVLTDQAPLTLDAQLRATLQTNVPGRDQRIGLKARAEVHGPLTQLALSAQLTSEAVGGHAGNAASLPKANVSARIEAWSAQPVPQADAEFTQLDLATFWPEAPHTRLSGDLQAEPGQTANAWTFSADINNQLPGPWDQQRLPLSHIRGRGDWQAGVARLHDLFIGLADTRGKAQGQIAGSGRFDSAGSAWDTTLQLREINPAALHGKMAAARLNGEVTARSRVVNDVPGIDFGADLKAAPNGSADVAGLRLDQASARGRWARQVLQLDRLQVIAQNAELDASGQVDIARESGSGKLSMMAPGLQLQADGAMAAQAGAGTLDLTLADAGPALRWLQQLPGMPAALQGVALSGKAGLQGRWNGGWRDPALDARLQVAALEVRLPQQPPEQAIKLTNTQATLAGKLSAARLQLDGHAANSQQKLAVRLDANGGKTAQGWQGNLAALNLNLEEPLRRPGAWQLATKNPVAVAWTPSRWEVGAAQAALTAPDSVAGTGAQAHQQVQLVWQPVRGGPGRLQSAGRLEGLPLAWAEALSGTRLVDAGVGSDLIFDGDWDVALADQLRVRANLQRRSGDITLLGDDAVTTPGADAKPTSTGRISAGVREARLSLSSDGPAMVATLRWDSAQAGQADAQISTRLSQQAGQWSWPADAPLAGTLKASLPRIATWSVLAPPGWRVAGTLQADATLAGTRAAPQLNGTLQASGLALRSVVNGISLSDGTLLARLQGNRMRIESFTLKGAGGGSVTAQGEVGWQDGKPGMTIDAVAQQLRVTTQPDRRVTVSGDLKARLANTELKLEGQLKVDQARIMLPEESAPQLGDDVFVRRPVAANQPASPAAPAAKPIAVQLNVQLDLGNDFRLTGLGIDTRLAGKLQLTGDGKTPRLLGTINTVNGEYRAYGQWLTIEQGVLRFTGAYDNPSLDVLAIRPNLTQRVGVQITGTALAPNVRLYASPDLADSEKLAWLVLGRSSAAGGAEAAMLQQAAVALIGGSKSGGGIASRFGLDELSLGGSATSDGTSTSKGGALTLGKRLSRNFYVAYEASLSGAMGTLFVFYDLSQRFTLRGQSGKESAVDLIFTLRYD</sequence>
<evidence type="ECO:0000259" key="5">
    <source>
        <dbReference type="Pfam" id="PF04357"/>
    </source>
</evidence>
<keyword evidence="7" id="KW-1185">Reference proteome</keyword>
<dbReference type="GO" id="GO:0097347">
    <property type="term" value="C:TAM protein secretion complex"/>
    <property type="evidence" value="ECO:0007669"/>
    <property type="project" value="TreeGrafter"/>
</dbReference>
<name>A0A1P8K1E9_9BURK</name>
<gene>
    <name evidence="6" type="ORF">RD110_23695</name>
</gene>
<feature type="domain" description="Translocation and assembly module TamB C-terminal" evidence="5">
    <location>
        <begin position="919"/>
        <end position="1260"/>
    </location>
</feature>
<reference evidence="6 7" key="1">
    <citation type="submission" date="2017-01" db="EMBL/GenBank/DDBJ databases">
        <authorList>
            <person name="Mah S.A."/>
            <person name="Swanson W.J."/>
            <person name="Moy G.W."/>
            <person name="Vacquier V.D."/>
        </authorList>
    </citation>
    <scope>NUCLEOTIDE SEQUENCE [LARGE SCALE GENOMIC DNA]</scope>
    <source>
        <strain evidence="6 7">DCY110</strain>
    </source>
</reference>
<dbReference type="STRING" id="1842727.RD110_23695"/>
<evidence type="ECO:0000313" key="7">
    <source>
        <dbReference type="Proteomes" id="UP000186609"/>
    </source>
</evidence>
<evidence type="ECO:0000256" key="2">
    <source>
        <dbReference type="ARBA" id="ARBA00022692"/>
    </source>
</evidence>
<evidence type="ECO:0000256" key="4">
    <source>
        <dbReference type="ARBA" id="ARBA00023136"/>
    </source>
</evidence>
<dbReference type="AlphaFoldDB" id="A0A1P8K1E9"/>
<dbReference type="PANTHER" id="PTHR36985:SF1">
    <property type="entry name" value="TRANSLOCATION AND ASSEMBLY MODULE SUBUNIT TAMB"/>
    <property type="match status" value="1"/>
</dbReference>